<sequence length="216" mass="23148">MDEPDGWYAVALGADIEPSTSAGTRLFGHELVVWRDAAGAVHVWEDRCPHRGMRLSFGFVRGDHIACLYHGWRYDAAGQCRYIPAHPDLEVSPMIRTRTYPCRERAGLIWVRWGTPAEASETAPEREKEAVSPLRSLYLDAPAARLAAALGGAWADGLARVDLGGSPVLVAVQPLAADASAAHVVVPALPGEPAIDLSRLAVACLALRRSIEGAAP</sequence>
<evidence type="ECO:0000256" key="3">
    <source>
        <dbReference type="ARBA" id="ARBA00023002"/>
    </source>
</evidence>
<dbReference type="SUPFAM" id="SSF50022">
    <property type="entry name" value="ISP domain"/>
    <property type="match status" value="1"/>
</dbReference>
<keyword evidence="2" id="KW-0479">Metal-binding</keyword>
<comment type="caution">
    <text evidence="7">The sequence shown here is derived from an EMBL/GenBank/DDBJ whole genome shotgun (WGS) entry which is preliminary data.</text>
</comment>
<keyword evidence="5" id="KW-0411">Iron-sulfur</keyword>
<evidence type="ECO:0000256" key="2">
    <source>
        <dbReference type="ARBA" id="ARBA00022723"/>
    </source>
</evidence>
<dbReference type="InterPro" id="IPR036922">
    <property type="entry name" value="Rieske_2Fe-2S_sf"/>
</dbReference>
<dbReference type="RefSeq" id="WP_350395518.1">
    <property type="nucleotide sequence ID" value="NZ_JBELQE010000083.1"/>
</dbReference>
<dbReference type="Proteomes" id="UP001480955">
    <property type="component" value="Unassembled WGS sequence"/>
</dbReference>
<feature type="domain" description="Rieske" evidence="6">
    <location>
        <begin position="8"/>
        <end position="111"/>
    </location>
</feature>
<dbReference type="PANTHER" id="PTHR21266:SF60">
    <property type="entry name" value="3-KETOSTEROID-9-ALPHA-MONOOXYGENASE, OXYGENASE COMPONENT"/>
    <property type="match status" value="1"/>
</dbReference>
<dbReference type="InterPro" id="IPR050584">
    <property type="entry name" value="Cholesterol_7-desaturase"/>
</dbReference>
<dbReference type="InterPro" id="IPR017941">
    <property type="entry name" value="Rieske_2Fe-2S"/>
</dbReference>
<gene>
    <name evidence="7" type="ORF">ABS772_14360</name>
</gene>
<dbReference type="Gene3D" id="2.102.10.10">
    <property type="entry name" value="Rieske [2Fe-2S] iron-sulphur domain"/>
    <property type="match status" value="1"/>
</dbReference>
<evidence type="ECO:0000313" key="7">
    <source>
        <dbReference type="EMBL" id="MER2251101.1"/>
    </source>
</evidence>
<evidence type="ECO:0000313" key="8">
    <source>
        <dbReference type="Proteomes" id="UP001480955"/>
    </source>
</evidence>
<evidence type="ECO:0000256" key="4">
    <source>
        <dbReference type="ARBA" id="ARBA00023004"/>
    </source>
</evidence>
<proteinExistence type="predicted"/>
<reference evidence="7 8" key="1">
    <citation type="submission" date="2024-06" db="EMBL/GenBank/DDBJ databases">
        <authorList>
            <person name="Campbell A.G."/>
        </authorList>
    </citation>
    <scope>NUCLEOTIDE SEQUENCE [LARGE SCALE GENOMIC DNA]</scope>
    <source>
        <strain evidence="7 8">EM12</strain>
    </source>
</reference>
<keyword evidence="1" id="KW-0001">2Fe-2S</keyword>
<keyword evidence="4" id="KW-0408">Iron</keyword>
<organism evidence="7 8">
    <name type="scientific">Methylorubrum podarium</name>
    <dbReference type="NCBI Taxonomy" id="200476"/>
    <lineage>
        <taxon>Bacteria</taxon>
        <taxon>Pseudomonadati</taxon>
        <taxon>Pseudomonadota</taxon>
        <taxon>Alphaproteobacteria</taxon>
        <taxon>Hyphomicrobiales</taxon>
        <taxon>Methylobacteriaceae</taxon>
        <taxon>Methylorubrum</taxon>
    </lineage>
</organism>
<dbReference type="PANTHER" id="PTHR21266">
    <property type="entry name" value="IRON-SULFUR DOMAIN CONTAINING PROTEIN"/>
    <property type="match status" value="1"/>
</dbReference>
<dbReference type="CDD" id="cd03469">
    <property type="entry name" value="Rieske_RO_Alpha_N"/>
    <property type="match status" value="1"/>
</dbReference>
<name>A0ABV1QNV1_9HYPH</name>
<keyword evidence="8" id="KW-1185">Reference proteome</keyword>
<evidence type="ECO:0000256" key="1">
    <source>
        <dbReference type="ARBA" id="ARBA00022714"/>
    </source>
</evidence>
<dbReference type="EMBL" id="JBELQE010000083">
    <property type="protein sequence ID" value="MER2251101.1"/>
    <property type="molecule type" value="Genomic_DNA"/>
</dbReference>
<dbReference type="PROSITE" id="PS00570">
    <property type="entry name" value="RING_HYDROXYL_ALPHA"/>
    <property type="match status" value="1"/>
</dbReference>
<protein>
    <submittedName>
        <fullName evidence="7">Rieske (2Fe-2S) protein</fullName>
    </submittedName>
</protein>
<dbReference type="InterPro" id="IPR015881">
    <property type="entry name" value="ARHD_Rieske_2Fe_2S"/>
</dbReference>
<evidence type="ECO:0000259" key="6">
    <source>
        <dbReference type="PROSITE" id="PS51296"/>
    </source>
</evidence>
<keyword evidence="3" id="KW-0560">Oxidoreductase</keyword>
<dbReference type="Pfam" id="PF00355">
    <property type="entry name" value="Rieske"/>
    <property type="match status" value="1"/>
</dbReference>
<evidence type="ECO:0000256" key="5">
    <source>
        <dbReference type="ARBA" id="ARBA00023014"/>
    </source>
</evidence>
<accession>A0ABV1QNV1</accession>
<dbReference type="PROSITE" id="PS51296">
    <property type="entry name" value="RIESKE"/>
    <property type="match status" value="1"/>
</dbReference>